<evidence type="ECO:0000313" key="1">
    <source>
        <dbReference type="EMBL" id="GAI89550.1"/>
    </source>
</evidence>
<feature type="non-terminal residue" evidence="1">
    <location>
        <position position="1"/>
    </location>
</feature>
<proteinExistence type="predicted"/>
<sequence>TMRGLIDFADGEKIQVPIPEEAKAQLNNKIAQLSSLLKEKAVKLPAVV</sequence>
<accession>X1TPR7</accession>
<dbReference type="AlphaFoldDB" id="X1TPR7"/>
<protein>
    <submittedName>
        <fullName evidence="1">Uncharacterized protein</fullName>
    </submittedName>
</protein>
<reference evidence="1" key="1">
    <citation type="journal article" date="2014" name="Front. Microbiol.">
        <title>High frequency of phylogenetically diverse reductive dehalogenase-homologous genes in deep subseafloor sedimentary metagenomes.</title>
        <authorList>
            <person name="Kawai M."/>
            <person name="Futagami T."/>
            <person name="Toyoda A."/>
            <person name="Takaki Y."/>
            <person name="Nishi S."/>
            <person name="Hori S."/>
            <person name="Arai W."/>
            <person name="Tsubouchi T."/>
            <person name="Morono Y."/>
            <person name="Uchiyama I."/>
            <person name="Ito T."/>
            <person name="Fujiyama A."/>
            <person name="Inagaki F."/>
            <person name="Takami H."/>
        </authorList>
    </citation>
    <scope>NUCLEOTIDE SEQUENCE</scope>
    <source>
        <strain evidence="1">Expedition CK06-06</strain>
    </source>
</reference>
<dbReference type="EMBL" id="BARW01018925">
    <property type="protein sequence ID" value="GAI89550.1"/>
    <property type="molecule type" value="Genomic_DNA"/>
</dbReference>
<gene>
    <name evidence="1" type="ORF">S12H4_32292</name>
</gene>
<organism evidence="1">
    <name type="scientific">marine sediment metagenome</name>
    <dbReference type="NCBI Taxonomy" id="412755"/>
    <lineage>
        <taxon>unclassified sequences</taxon>
        <taxon>metagenomes</taxon>
        <taxon>ecological metagenomes</taxon>
    </lineage>
</organism>
<name>X1TPR7_9ZZZZ</name>
<comment type="caution">
    <text evidence="1">The sequence shown here is derived from an EMBL/GenBank/DDBJ whole genome shotgun (WGS) entry which is preliminary data.</text>
</comment>